<evidence type="ECO:0000256" key="1">
    <source>
        <dbReference type="SAM" id="SignalP"/>
    </source>
</evidence>
<evidence type="ECO:0008006" key="4">
    <source>
        <dbReference type="Google" id="ProtNLM"/>
    </source>
</evidence>
<gene>
    <name evidence="2" type="ordered locus">bpr_I0219</name>
</gene>
<dbReference type="AlphaFoldDB" id="E0RXD0"/>
<reference evidence="2 3" key="1">
    <citation type="journal article" date="2010" name="PLoS ONE">
        <title>The glycobiome of the rumen bacterium Butyrivibrio proteoclasticus B316(T) highlights adaptation to a polysaccharide-rich environment.</title>
        <authorList>
            <person name="Kelly W.J."/>
            <person name="Leahy S.C."/>
            <person name="Altermann E."/>
            <person name="Yeoman C.J."/>
            <person name="Dunne J.C."/>
            <person name="Kong Z."/>
            <person name="Pacheco D.M."/>
            <person name="Li D."/>
            <person name="Noel S.J."/>
            <person name="Moon C.D."/>
            <person name="Cookson A.L."/>
            <person name="Attwood G.T."/>
        </authorList>
    </citation>
    <scope>NUCLEOTIDE SEQUENCE [LARGE SCALE GENOMIC DNA]</scope>
    <source>
        <strain evidence="3">ATCC 51982 / DSM 14932 / B316</strain>
    </source>
</reference>
<dbReference type="EMBL" id="CP001810">
    <property type="protein sequence ID" value="ADL32968.1"/>
    <property type="molecule type" value="Genomic_DNA"/>
</dbReference>
<dbReference type="PROSITE" id="PS51257">
    <property type="entry name" value="PROKAR_LIPOPROTEIN"/>
    <property type="match status" value="1"/>
</dbReference>
<feature type="chain" id="PRO_5003139813" description="Lipoprotein" evidence="1">
    <location>
        <begin position="28"/>
        <end position="276"/>
    </location>
</feature>
<keyword evidence="1" id="KW-0732">Signal</keyword>
<protein>
    <recommendedName>
        <fullName evidence="4">Lipoprotein</fullName>
    </recommendedName>
</protein>
<accession>E0RXD0</accession>
<dbReference type="STRING" id="515622.bpr_I0219"/>
<sequence length="276" mass="30329">MGVRPHNRRNIMKKTLAVVLTMGLALAFVGCGKQEVTEVAETATEAVSAVEEAATVAESVAAEVTEVAETADDAKSEGVMTYAEYAAAELDSEVVVETYVQAKQSWWEDKATFYTQDQDGAYFIYEMACSQEDYDKLVPGTKIKVTGVKSEWSGEVEIVDATYEIEDGNFVATAKDATDLLGKDELIDLQNQLVSFSDMTVEAVAFKNEQPGDDIYVTLSKDGANYEFCLEYYLNGSDEKFYNLVSGLEAGQTVDVEGFLYWYEGANPHLTNVTVK</sequence>
<dbReference type="eggNOG" id="ENOG502Z8XF">
    <property type="taxonomic scope" value="Bacteria"/>
</dbReference>
<evidence type="ECO:0000313" key="3">
    <source>
        <dbReference type="Proteomes" id="UP000001299"/>
    </source>
</evidence>
<organism evidence="2 3">
    <name type="scientific">Butyrivibrio proteoclasticus (strain ATCC 51982 / DSM 14932 / B316)</name>
    <name type="common">Clostridium proteoclasticum</name>
    <dbReference type="NCBI Taxonomy" id="515622"/>
    <lineage>
        <taxon>Bacteria</taxon>
        <taxon>Bacillati</taxon>
        <taxon>Bacillota</taxon>
        <taxon>Clostridia</taxon>
        <taxon>Lachnospirales</taxon>
        <taxon>Lachnospiraceae</taxon>
        <taxon>Butyrivibrio</taxon>
    </lineage>
</organism>
<dbReference type="Proteomes" id="UP000001299">
    <property type="component" value="Chromosome 1"/>
</dbReference>
<dbReference type="KEGG" id="bpb:bpr_I0219"/>
<dbReference type="HOGENOM" id="CLU_1011652_0_0_9"/>
<keyword evidence="3" id="KW-1185">Reference proteome</keyword>
<proteinExistence type="predicted"/>
<name>E0RXD0_BUTPB</name>
<feature type="signal peptide" evidence="1">
    <location>
        <begin position="1"/>
        <end position="27"/>
    </location>
</feature>
<evidence type="ECO:0000313" key="2">
    <source>
        <dbReference type="EMBL" id="ADL32968.1"/>
    </source>
</evidence>